<keyword evidence="2" id="KW-0812">Transmembrane</keyword>
<dbReference type="PANTHER" id="PTHR35902">
    <property type="entry name" value="S-LAYER DOMAIN-LIKE PROTEIN-RELATED"/>
    <property type="match status" value="1"/>
</dbReference>
<reference evidence="3" key="1">
    <citation type="submission" date="2020-10" db="EMBL/GenBank/DDBJ databases">
        <authorList>
            <person name="Gilroy R."/>
        </authorList>
    </citation>
    <scope>NUCLEOTIDE SEQUENCE</scope>
    <source>
        <strain evidence="3">CHK123-3438</strain>
    </source>
</reference>
<feature type="compositionally biased region" description="Acidic residues" evidence="1">
    <location>
        <begin position="722"/>
        <end position="741"/>
    </location>
</feature>
<evidence type="ECO:0008006" key="5">
    <source>
        <dbReference type="Google" id="ProtNLM"/>
    </source>
</evidence>
<dbReference type="AlphaFoldDB" id="A0A9D1GH99"/>
<reference evidence="3" key="2">
    <citation type="journal article" date="2021" name="PeerJ">
        <title>Extensive microbial diversity within the chicken gut microbiome revealed by metagenomics and culture.</title>
        <authorList>
            <person name="Gilroy R."/>
            <person name="Ravi A."/>
            <person name="Getino M."/>
            <person name="Pursley I."/>
            <person name="Horton D.L."/>
            <person name="Alikhan N.F."/>
            <person name="Baker D."/>
            <person name="Gharbi K."/>
            <person name="Hall N."/>
            <person name="Watson M."/>
            <person name="Adriaenssens E.M."/>
            <person name="Foster-Nyarko E."/>
            <person name="Jarju S."/>
            <person name="Secka A."/>
            <person name="Antonio M."/>
            <person name="Oren A."/>
            <person name="Chaudhuri R.R."/>
            <person name="La Ragione R."/>
            <person name="Hildebrand F."/>
            <person name="Pallen M.J."/>
        </authorList>
    </citation>
    <scope>NUCLEOTIDE SEQUENCE</scope>
    <source>
        <strain evidence="3">CHK123-3438</strain>
    </source>
</reference>
<keyword evidence="2" id="KW-0472">Membrane</keyword>
<keyword evidence="2" id="KW-1133">Transmembrane helix</keyword>
<name>A0A9D1GH99_9FIRM</name>
<feature type="transmembrane region" description="Helical" evidence="2">
    <location>
        <begin position="691"/>
        <end position="710"/>
    </location>
</feature>
<evidence type="ECO:0000256" key="2">
    <source>
        <dbReference type="SAM" id="Phobius"/>
    </source>
</evidence>
<protein>
    <recommendedName>
        <fullName evidence="5">Alpha-galactosidase NEW3 domain-containing protein</fullName>
    </recommendedName>
</protein>
<accession>A0A9D1GH99</accession>
<dbReference type="PROSITE" id="PS51257">
    <property type="entry name" value="PROKAR_LIPOPROTEIN"/>
    <property type="match status" value="1"/>
</dbReference>
<comment type="caution">
    <text evidence="3">The sequence shown here is derived from an EMBL/GenBank/DDBJ whole genome shotgun (WGS) entry which is preliminary data.</text>
</comment>
<gene>
    <name evidence="3" type="ORF">IAB60_00070</name>
</gene>
<feature type="region of interest" description="Disordered" evidence="1">
    <location>
        <begin position="714"/>
        <end position="741"/>
    </location>
</feature>
<organism evidence="3 4">
    <name type="scientific">Candidatus Caccovicinus merdipullorum</name>
    <dbReference type="NCBI Taxonomy" id="2840724"/>
    <lineage>
        <taxon>Bacteria</taxon>
        <taxon>Bacillati</taxon>
        <taxon>Bacillota</taxon>
        <taxon>Clostridia</taxon>
        <taxon>Eubacteriales</taxon>
        <taxon>Candidatus Caccovicinus</taxon>
    </lineage>
</organism>
<sequence length="741" mass="80643">MRIRKWQTQGIILTAVFLLAFGGGWSGCGRGVYAYAAVSHTASPSQFLPSASPAAPEADTGLSLQVDDYRLSPTGNSREQLDVLKKNESAKLTVTVSGSVFSEETLKKSDLSVGRIRDGYRTDGTPAIKMISKKGDPLEFQVTFPRITYMGGDTDFHFHVRRRGAGNRAVSLTVKIDETESAPAKVPGSGKSGGRNGESLQPLIRVERAGDFPSIEPGKTAVFTMRVINDSRRTDAEDITATITPAPPLYLAQDTNVKFLGKLKAGQSQEISVTLQAGKDLSGISQMLDVELRYQYEADDQFLQGNLSQKMVIPVGEGPLDGQPFIRISQIGDRMPVGPGQDFQAILRVENTSRTKAGNVILTLEPNDQILLMDASDTWLVGDLEPGQWSDVGVQLKASQELSALPSQMLGASVKFDYDAGKGVTQGSFSEKIVIPTEGGRQGAASLTPNLIVKNYSYGGSAQAGQVFELVMEIFNTSRTAAAENILMSLNTGEGLSINDASNTFYIPSLGPGASERRTVNIQALFQSKLQSPKVEITFKYEYLDHKDRKQNTTSETIAIPVYQPDRLEVRQPSYPDGVREQEECAISIPYVNKGRGQLFNLEASLEGEMPVLERQISAGNLEPGKTGTIDFIVIPDRTGEFKGQVTILYEDEAMNQKKITVPIKFKAEAAAAEESVFPEIQESGRKGPGILLLSAGPILLSGICCAGIWKIKKKGKGQPDEDREDLWEKWDEEEEPDEKG</sequence>
<evidence type="ECO:0000313" key="3">
    <source>
        <dbReference type="EMBL" id="HIT40492.1"/>
    </source>
</evidence>
<dbReference type="Proteomes" id="UP000886860">
    <property type="component" value="Unassembled WGS sequence"/>
</dbReference>
<dbReference type="EMBL" id="DVKS01000001">
    <property type="protein sequence ID" value="HIT40492.1"/>
    <property type="molecule type" value="Genomic_DNA"/>
</dbReference>
<feature type="region of interest" description="Disordered" evidence="1">
    <location>
        <begin position="179"/>
        <end position="198"/>
    </location>
</feature>
<proteinExistence type="predicted"/>
<evidence type="ECO:0000256" key="1">
    <source>
        <dbReference type="SAM" id="MobiDB-lite"/>
    </source>
</evidence>
<evidence type="ECO:0000313" key="4">
    <source>
        <dbReference type="Proteomes" id="UP000886860"/>
    </source>
</evidence>